<keyword evidence="2" id="KW-0812">Transmembrane</keyword>
<dbReference type="AlphaFoldDB" id="A0A8H7QHG8"/>
<dbReference type="EMBL" id="JAEPRD010000269">
    <property type="protein sequence ID" value="KAG2192752.1"/>
    <property type="molecule type" value="Genomic_DNA"/>
</dbReference>
<gene>
    <name evidence="3" type="ORF">INT47_008403</name>
</gene>
<reference evidence="3" key="1">
    <citation type="submission" date="2020-12" db="EMBL/GenBank/DDBJ databases">
        <title>Metabolic potential, ecology and presence of endohyphal bacteria is reflected in genomic diversity of Mucoromycotina.</title>
        <authorList>
            <person name="Muszewska A."/>
            <person name="Okrasinska A."/>
            <person name="Steczkiewicz K."/>
            <person name="Drgas O."/>
            <person name="Orlowska M."/>
            <person name="Perlinska-Lenart U."/>
            <person name="Aleksandrzak-Piekarczyk T."/>
            <person name="Szatraj K."/>
            <person name="Zielenkiewicz U."/>
            <person name="Pilsyk S."/>
            <person name="Malc E."/>
            <person name="Mieczkowski P."/>
            <person name="Kruszewska J.S."/>
            <person name="Biernat P."/>
            <person name="Pawlowska J."/>
        </authorList>
    </citation>
    <scope>NUCLEOTIDE SEQUENCE</scope>
    <source>
        <strain evidence="3">WA0000017839</strain>
    </source>
</reference>
<feature type="transmembrane region" description="Helical" evidence="2">
    <location>
        <begin position="97"/>
        <end position="130"/>
    </location>
</feature>
<keyword evidence="2" id="KW-0472">Membrane</keyword>
<keyword evidence="2" id="KW-1133">Transmembrane helix</keyword>
<keyword evidence="4" id="KW-1185">Reference proteome</keyword>
<organism evidence="3 4">
    <name type="scientific">Mucor saturninus</name>
    <dbReference type="NCBI Taxonomy" id="64648"/>
    <lineage>
        <taxon>Eukaryota</taxon>
        <taxon>Fungi</taxon>
        <taxon>Fungi incertae sedis</taxon>
        <taxon>Mucoromycota</taxon>
        <taxon>Mucoromycotina</taxon>
        <taxon>Mucoromycetes</taxon>
        <taxon>Mucorales</taxon>
        <taxon>Mucorineae</taxon>
        <taxon>Mucoraceae</taxon>
        <taxon>Mucor</taxon>
    </lineage>
</organism>
<protein>
    <submittedName>
        <fullName evidence="3">Uncharacterized protein</fullName>
    </submittedName>
</protein>
<evidence type="ECO:0000313" key="4">
    <source>
        <dbReference type="Proteomes" id="UP000603453"/>
    </source>
</evidence>
<proteinExistence type="predicted"/>
<name>A0A8H7QHG8_9FUNG</name>
<comment type="caution">
    <text evidence="3">The sequence shown here is derived from an EMBL/GenBank/DDBJ whole genome shotgun (WGS) entry which is preliminary data.</text>
</comment>
<evidence type="ECO:0000256" key="1">
    <source>
        <dbReference type="SAM" id="MobiDB-lite"/>
    </source>
</evidence>
<dbReference type="Proteomes" id="UP000603453">
    <property type="component" value="Unassembled WGS sequence"/>
</dbReference>
<evidence type="ECO:0000256" key="2">
    <source>
        <dbReference type="SAM" id="Phobius"/>
    </source>
</evidence>
<accession>A0A8H7QHG8</accession>
<evidence type="ECO:0000313" key="3">
    <source>
        <dbReference type="EMBL" id="KAG2192752.1"/>
    </source>
</evidence>
<feature type="region of interest" description="Disordered" evidence="1">
    <location>
        <begin position="185"/>
        <end position="210"/>
    </location>
</feature>
<sequence>MFGPDANYIKWGLYVSITTTTTTTTTTTINAIGCKVDGCILYKIDTTQEALDICQTEAAKATNNIQKIPIDKVKLTVKTKCNIDNTVSRPNFSPTSLIAAAYSLIAAIYSVIPVFYSLITAIYGLLIAILQLELDLKLGRRNGHLPFFIEEPRDQIDIVFNNYGGLQTNSVSVLNSSERAIDKGKVSDAESLNTPESCQAEHDSSSSILVEDSESASFITDTSDESFQGDEPASDLGECLRLREYILELKEFGNPMPKNQVFNHSMDNAQVRMEDFKSKRSRKLFPPGFRSNYKKLWVASSQSRELGCGEIKVDGADDKLKDEVRARIGERLKKRLHCRIKEAKSEREFHVFGMFIADNIVELYHSSFSKEYGYDFVLLSKSILPTLNSTYTAIEESIEILSSFKESITKTMQESSEHGKPYIYHQYFKYFKPTISFT</sequence>